<feature type="compositionally biased region" description="Low complexity" evidence="1">
    <location>
        <begin position="107"/>
        <end position="118"/>
    </location>
</feature>
<gene>
    <name evidence="2" type="ORF">AMS68_007845</name>
</gene>
<organism evidence="2 3">
    <name type="scientific">Peltaster fructicola</name>
    <dbReference type="NCBI Taxonomy" id="286661"/>
    <lineage>
        <taxon>Eukaryota</taxon>
        <taxon>Fungi</taxon>
        <taxon>Dikarya</taxon>
        <taxon>Ascomycota</taxon>
        <taxon>Pezizomycotina</taxon>
        <taxon>Dothideomycetes</taxon>
        <taxon>Dothideomycetes incertae sedis</taxon>
        <taxon>Peltaster</taxon>
    </lineage>
</organism>
<evidence type="ECO:0000256" key="1">
    <source>
        <dbReference type="SAM" id="MobiDB-lite"/>
    </source>
</evidence>
<dbReference type="OrthoDB" id="3906985at2759"/>
<feature type="compositionally biased region" description="Polar residues" evidence="1">
    <location>
        <begin position="173"/>
        <end position="187"/>
    </location>
</feature>
<reference evidence="2 3" key="1">
    <citation type="journal article" date="2016" name="Sci. Rep.">
        <title>Peltaster fructicola genome reveals evolution from an invasive phytopathogen to an ectophytic parasite.</title>
        <authorList>
            <person name="Xu C."/>
            <person name="Chen H."/>
            <person name="Gleason M.L."/>
            <person name="Xu J.R."/>
            <person name="Liu H."/>
            <person name="Zhang R."/>
            <person name="Sun G."/>
        </authorList>
    </citation>
    <scope>NUCLEOTIDE SEQUENCE [LARGE SCALE GENOMIC DNA]</scope>
    <source>
        <strain evidence="2 3">LNHT1506</strain>
    </source>
</reference>
<feature type="compositionally biased region" description="Polar residues" evidence="1">
    <location>
        <begin position="359"/>
        <end position="368"/>
    </location>
</feature>
<feature type="compositionally biased region" description="Polar residues" evidence="1">
    <location>
        <begin position="196"/>
        <end position="208"/>
    </location>
</feature>
<feature type="compositionally biased region" description="Acidic residues" evidence="1">
    <location>
        <begin position="50"/>
        <end position="60"/>
    </location>
</feature>
<name>A0A6H0Y647_9PEZI</name>
<feature type="compositionally biased region" description="Polar residues" evidence="1">
    <location>
        <begin position="402"/>
        <end position="413"/>
    </location>
</feature>
<feature type="compositionally biased region" description="Polar residues" evidence="1">
    <location>
        <begin position="30"/>
        <end position="43"/>
    </location>
</feature>
<proteinExistence type="predicted"/>
<dbReference type="EMBL" id="CP051143">
    <property type="protein sequence ID" value="QIX02328.1"/>
    <property type="molecule type" value="Genomic_DNA"/>
</dbReference>
<evidence type="ECO:0000313" key="3">
    <source>
        <dbReference type="Proteomes" id="UP000503462"/>
    </source>
</evidence>
<evidence type="ECO:0000313" key="2">
    <source>
        <dbReference type="EMBL" id="QIX02328.1"/>
    </source>
</evidence>
<keyword evidence="3" id="KW-1185">Reference proteome</keyword>
<dbReference type="Proteomes" id="UP000503462">
    <property type="component" value="Chromosome 5"/>
</dbReference>
<feature type="region of interest" description="Disordered" evidence="1">
    <location>
        <begin position="359"/>
        <end position="413"/>
    </location>
</feature>
<feature type="region of interest" description="Disordered" evidence="1">
    <location>
        <begin position="1"/>
        <end position="253"/>
    </location>
</feature>
<dbReference type="AlphaFoldDB" id="A0A6H0Y647"/>
<sequence>MKQPLTQKRFPHRRQLTFARAHSARDARRQSTLTQLDFVSTPTNEHEGSDVPDSDEEDDLSSLQPMKRRKLNSTGSRIRKDTTLTQIGFVGSGHVLEPDSDPEIIGDSQSSSDAARSSQHCKQSKYLESTSIPASPGRTNVICEPTAAEPVIDAVSSAQRPTVTPRNARRTELPSSQTPASVALSTTHRGREARTESSPLQERSTNIPASPIRGSRLLKRTSTVQDSQFEDLELPVQPHEEDSSDDDDDLNDKVYAGTLAGEEQFTYDPADSALDRDAARFAVTQMHHGGGSQRKLYVQDTIDEEEVDLVEEQCHALLAVASTATQTGLPPSQISTAMSTQSSPPALLYTSASTQRQTDTVVISSSPSLPQPSWHPAGKLTNDTALQTLSDFSLPPPPPLNWESSQISLRRSS</sequence>
<feature type="compositionally biased region" description="Polar residues" evidence="1">
    <location>
        <begin position="156"/>
        <end position="165"/>
    </location>
</feature>
<feature type="compositionally biased region" description="Polar residues" evidence="1">
    <location>
        <begin position="381"/>
        <end position="391"/>
    </location>
</feature>
<accession>A0A6H0Y647</accession>
<protein>
    <submittedName>
        <fullName evidence="2">Uncharacterized protein</fullName>
    </submittedName>
</protein>